<dbReference type="SMART" id="SM01391">
    <property type="entry name" value="Filament"/>
    <property type="match status" value="1"/>
</dbReference>
<dbReference type="PANTHER" id="PTHR45616">
    <property type="entry name" value="GATA-TYPE DOMAIN-CONTAINING PROTEIN"/>
    <property type="match status" value="1"/>
</dbReference>
<gene>
    <name evidence="5" type="primary">LOC113445508</name>
</gene>
<dbReference type="InterPro" id="IPR039008">
    <property type="entry name" value="IF_rod_dom"/>
</dbReference>
<sequence>MFVCQIPFVKIKIYLIKFIQKCECVIFCDVDCSYLSKSNLEVRVVALAEQIDFLRKIFDVEISQYQTGGQDTSVVVSMDNNTYLNLEGIIDEVRSQYEEIARSSRAEAESWYHSQFEALQHTAGRHGDNLRNTRQEIQELTRNIQRLRSEIEHVKKQCAKLQSDIAEVEERGELALRDAKQKLHDLECALAKDKEELARLLKEYQELLNVKLALDIEIAMYRKLLEGEEIGSVCGGGGFSHGSGSGSGTASLPAPHKGKEHLLAACVNATLSTPFWQLKKEQMVSSKAQDLVSIYLPEEICNQSPPRRSSSILLLLLSMTSHEMVIKFHFRTSKREMLERKGR</sequence>
<dbReference type="GO" id="GO:0031424">
    <property type="term" value="P:keratinization"/>
    <property type="evidence" value="ECO:0007669"/>
    <property type="project" value="TreeGrafter"/>
</dbReference>
<evidence type="ECO:0000313" key="5">
    <source>
        <dbReference type="Ensembl" id="ENSPTXP00000019389.1"/>
    </source>
</evidence>
<proteinExistence type="predicted"/>
<dbReference type="FunFam" id="1.20.5.170:FF:000004">
    <property type="entry name" value="Keratin, type II cytoskeletal 5"/>
    <property type="match status" value="1"/>
</dbReference>
<dbReference type="PANTHER" id="PTHR45616:SF34">
    <property type="entry name" value="IF ROD DOMAIN-CONTAINING PROTEIN"/>
    <property type="match status" value="1"/>
</dbReference>
<accession>A0A670Z880</accession>
<protein>
    <recommendedName>
        <fullName evidence="4">IF rod domain-containing protein</fullName>
    </recommendedName>
</protein>
<dbReference type="Pfam" id="PF00038">
    <property type="entry name" value="Filament"/>
    <property type="match status" value="1"/>
</dbReference>
<evidence type="ECO:0000259" key="4">
    <source>
        <dbReference type="PROSITE" id="PS51842"/>
    </source>
</evidence>
<dbReference type="Ensembl" id="ENSPTXT00000019979.1">
    <property type="protein sequence ID" value="ENSPTXP00000019389.1"/>
    <property type="gene ID" value="ENSPTXG00000013354.1"/>
</dbReference>
<keyword evidence="1" id="KW-0403">Intermediate filament</keyword>
<dbReference type="Gene3D" id="1.20.5.1160">
    <property type="entry name" value="Vasodilator-stimulated phosphoprotein"/>
    <property type="match status" value="1"/>
</dbReference>
<dbReference type="Gene3D" id="1.20.5.170">
    <property type="match status" value="1"/>
</dbReference>
<dbReference type="Proteomes" id="UP000472273">
    <property type="component" value="Unplaced"/>
</dbReference>
<evidence type="ECO:0000313" key="6">
    <source>
        <dbReference type="Proteomes" id="UP000472273"/>
    </source>
</evidence>
<reference evidence="5" key="1">
    <citation type="submission" date="2025-08" db="UniProtKB">
        <authorList>
            <consortium name="Ensembl"/>
        </authorList>
    </citation>
    <scope>IDENTIFICATION</scope>
</reference>
<name>A0A670Z880_PSETE</name>
<dbReference type="PROSITE" id="PS51842">
    <property type="entry name" value="IF_ROD_2"/>
    <property type="match status" value="1"/>
</dbReference>
<dbReference type="GO" id="GO:0030280">
    <property type="term" value="F:structural constituent of skin epidermis"/>
    <property type="evidence" value="ECO:0007669"/>
    <property type="project" value="TreeGrafter"/>
</dbReference>
<evidence type="ECO:0000256" key="3">
    <source>
        <dbReference type="SAM" id="Coils"/>
    </source>
</evidence>
<dbReference type="GeneTree" id="ENSGT00940000155862"/>
<dbReference type="Gene3D" id="1.20.5.500">
    <property type="entry name" value="Single helix bin"/>
    <property type="match status" value="1"/>
</dbReference>
<feature type="coiled-coil region" evidence="3">
    <location>
        <begin position="123"/>
        <end position="210"/>
    </location>
</feature>
<dbReference type="GO" id="GO:0005615">
    <property type="term" value="C:extracellular space"/>
    <property type="evidence" value="ECO:0007669"/>
    <property type="project" value="TreeGrafter"/>
</dbReference>
<dbReference type="GO" id="GO:0045095">
    <property type="term" value="C:keratin filament"/>
    <property type="evidence" value="ECO:0007669"/>
    <property type="project" value="TreeGrafter"/>
</dbReference>
<feature type="domain" description="IF rod" evidence="4">
    <location>
        <begin position="1"/>
        <end position="232"/>
    </location>
</feature>
<evidence type="ECO:0000256" key="1">
    <source>
        <dbReference type="ARBA" id="ARBA00022754"/>
    </source>
</evidence>
<dbReference type="AlphaFoldDB" id="A0A670Z880"/>
<dbReference type="GO" id="GO:0045109">
    <property type="term" value="P:intermediate filament organization"/>
    <property type="evidence" value="ECO:0007669"/>
    <property type="project" value="TreeGrafter"/>
</dbReference>
<reference evidence="5" key="2">
    <citation type="submission" date="2025-09" db="UniProtKB">
        <authorList>
            <consortium name="Ensembl"/>
        </authorList>
    </citation>
    <scope>IDENTIFICATION</scope>
</reference>
<organism evidence="5 6">
    <name type="scientific">Pseudonaja textilis</name>
    <name type="common">Eastern brown snake</name>
    <dbReference type="NCBI Taxonomy" id="8673"/>
    <lineage>
        <taxon>Eukaryota</taxon>
        <taxon>Metazoa</taxon>
        <taxon>Chordata</taxon>
        <taxon>Craniata</taxon>
        <taxon>Vertebrata</taxon>
        <taxon>Euteleostomi</taxon>
        <taxon>Lepidosauria</taxon>
        <taxon>Squamata</taxon>
        <taxon>Bifurcata</taxon>
        <taxon>Unidentata</taxon>
        <taxon>Episquamata</taxon>
        <taxon>Toxicofera</taxon>
        <taxon>Serpentes</taxon>
        <taxon>Colubroidea</taxon>
        <taxon>Elapidae</taxon>
        <taxon>Hydrophiinae</taxon>
        <taxon>Pseudonaja</taxon>
    </lineage>
</organism>
<dbReference type="SUPFAM" id="SSF64593">
    <property type="entry name" value="Intermediate filament protein, coiled coil region"/>
    <property type="match status" value="1"/>
</dbReference>
<keyword evidence="6" id="KW-1185">Reference proteome</keyword>
<evidence type="ECO:0000256" key="2">
    <source>
        <dbReference type="ARBA" id="ARBA00023054"/>
    </source>
</evidence>
<dbReference type="FunFam" id="1.20.5.500:FF:000001">
    <property type="entry name" value="Type II keratin 23"/>
    <property type="match status" value="1"/>
</dbReference>
<keyword evidence="2 3" id="KW-0175">Coiled coil</keyword>